<sequence>MAEFAPTLLFMAAQLGADAPGLSLYVDGTNGSDTNNGKDWAHAFQTIQAAITNQIANTTNLGDAIYIAPGSYAESLTGNLTRVSLIGVPGKYPWHIVSVRPTAGSAYHGTLFEALIKNICFLSSDTTNKTLPAVLLDNARYSIIEDCHFVGRDPTCIEGLQIGNTDAVATAANFDFCIIRRNRFDTWFGNASSFTHGIKVGRVAYDAGSSVKQMVGTSIEDNEVYALTYGIYIGVYCADYSVIRRNLVDSMESINGCTAVGIQVYGGYPVIADNRVNADNAITAPAAITNRVFWNCVTNTGTLPTPVMELPVCA</sequence>
<dbReference type="Gene3D" id="2.160.20.10">
    <property type="entry name" value="Single-stranded right-handed beta-helix, Pectin lyase-like"/>
    <property type="match status" value="1"/>
</dbReference>
<accession>A0A6M3LVC2</accession>
<dbReference type="InterPro" id="IPR011050">
    <property type="entry name" value="Pectin_lyase_fold/virulence"/>
</dbReference>
<reference evidence="1" key="1">
    <citation type="submission" date="2020-03" db="EMBL/GenBank/DDBJ databases">
        <title>The deep terrestrial virosphere.</title>
        <authorList>
            <person name="Holmfeldt K."/>
            <person name="Nilsson E."/>
            <person name="Simone D."/>
            <person name="Lopez-Fernandez M."/>
            <person name="Wu X."/>
            <person name="de Brujin I."/>
            <person name="Lundin D."/>
            <person name="Andersson A."/>
            <person name="Bertilsson S."/>
            <person name="Dopson M."/>
        </authorList>
    </citation>
    <scope>NUCLEOTIDE SEQUENCE</scope>
    <source>
        <strain evidence="1">MM171A01235</strain>
    </source>
</reference>
<dbReference type="InterPro" id="IPR012334">
    <property type="entry name" value="Pectin_lyas_fold"/>
</dbReference>
<protein>
    <recommendedName>
        <fullName evidence="2">Pectate lyase</fullName>
    </recommendedName>
</protein>
<evidence type="ECO:0000313" key="1">
    <source>
        <dbReference type="EMBL" id="QJA99247.1"/>
    </source>
</evidence>
<dbReference type="SUPFAM" id="SSF51126">
    <property type="entry name" value="Pectin lyase-like"/>
    <property type="match status" value="1"/>
</dbReference>
<proteinExistence type="predicted"/>
<name>A0A6M3LVC2_9ZZZZ</name>
<organism evidence="1">
    <name type="scientific">viral metagenome</name>
    <dbReference type="NCBI Taxonomy" id="1070528"/>
    <lineage>
        <taxon>unclassified sequences</taxon>
        <taxon>metagenomes</taxon>
        <taxon>organismal metagenomes</taxon>
    </lineage>
</organism>
<dbReference type="EMBL" id="MT143638">
    <property type="protein sequence ID" value="QJA99247.1"/>
    <property type="molecule type" value="Genomic_DNA"/>
</dbReference>
<dbReference type="AlphaFoldDB" id="A0A6M3LVC2"/>
<gene>
    <name evidence="1" type="ORF">MM171A01235_0004</name>
</gene>
<evidence type="ECO:0008006" key="2">
    <source>
        <dbReference type="Google" id="ProtNLM"/>
    </source>
</evidence>